<dbReference type="SUPFAM" id="SSF52075">
    <property type="entry name" value="Outer arm dynein light chain 1"/>
    <property type="match status" value="1"/>
</dbReference>
<dbReference type="Pfam" id="PF12799">
    <property type="entry name" value="LRR_4"/>
    <property type="match status" value="1"/>
</dbReference>
<evidence type="ECO:0000256" key="3">
    <source>
        <dbReference type="SAM" id="Coils"/>
    </source>
</evidence>
<dbReference type="SMART" id="SM00369">
    <property type="entry name" value="LRR_TYP"/>
    <property type="match status" value="3"/>
</dbReference>
<proteinExistence type="predicted"/>
<reference evidence="6" key="1">
    <citation type="submission" date="2025-08" db="UniProtKB">
        <authorList>
            <consortium name="RefSeq"/>
        </authorList>
    </citation>
    <scope>IDENTIFICATION</scope>
</reference>
<accession>A0A6P6RT59</accession>
<dbReference type="GeneID" id="34621045"/>
<feature type="compositionally biased region" description="Basic and acidic residues" evidence="4">
    <location>
        <begin position="231"/>
        <end position="253"/>
    </location>
</feature>
<dbReference type="PROSITE" id="PS51450">
    <property type="entry name" value="LRR"/>
    <property type="match status" value="1"/>
</dbReference>
<evidence type="ECO:0000313" key="5">
    <source>
        <dbReference type="Proteomes" id="UP000515125"/>
    </source>
</evidence>
<dbReference type="AlphaFoldDB" id="A0A6P6RT59"/>
<organism evidence="5 6">
    <name type="scientific">Cyclospora cayetanensis</name>
    <dbReference type="NCBI Taxonomy" id="88456"/>
    <lineage>
        <taxon>Eukaryota</taxon>
        <taxon>Sar</taxon>
        <taxon>Alveolata</taxon>
        <taxon>Apicomplexa</taxon>
        <taxon>Conoidasida</taxon>
        <taxon>Coccidia</taxon>
        <taxon>Eucoccidiorida</taxon>
        <taxon>Eimeriorina</taxon>
        <taxon>Eimeriidae</taxon>
        <taxon>Cyclospora</taxon>
    </lineage>
</organism>
<dbReference type="InterPro" id="IPR003591">
    <property type="entry name" value="Leu-rich_rpt_typical-subtyp"/>
</dbReference>
<evidence type="ECO:0000256" key="2">
    <source>
        <dbReference type="ARBA" id="ARBA00022737"/>
    </source>
</evidence>
<evidence type="ECO:0000256" key="4">
    <source>
        <dbReference type="SAM" id="MobiDB-lite"/>
    </source>
</evidence>
<keyword evidence="3" id="KW-0175">Coiled coil</keyword>
<gene>
    <name evidence="6" type="primary">LOC34621045</name>
</gene>
<dbReference type="Gene3D" id="3.80.10.10">
    <property type="entry name" value="Ribonuclease Inhibitor"/>
    <property type="match status" value="1"/>
</dbReference>
<keyword evidence="5" id="KW-1185">Reference proteome</keyword>
<protein>
    <submittedName>
        <fullName evidence="6">Dynein regulatory complex subunit 3</fullName>
    </submittedName>
</protein>
<dbReference type="InterPro" id="IPR032675">
    <property type="entry name" value="LRR_dom_sf"/>
</dbReference>
<dbReference type="Proteomes" id="UP000515125">
    <property type="component" value="Unplaced"/>
</dbReference>
<dbReference type="SMART" id="SM00365">
    <property type="entry name" value="LRR_SD22"/>
    <property type="match status" value="2"/>
</dbReference>
<keyword evidence="2" id="KW-0677">Repeat</keyword>
<evidence type="ECO:0000256" key="1">
    <source>
        <dbReference type="ARBA" id="ARBA00022614"/>
    </source>
</evidence>
<sequence>MEAPGVQRGVGFAVATGIENGPSITACESVFPDTVAAAAMVATGEEEPLPGQQVVGVRMLCEGVTELHPARPAVQIPGAVAADPAEAAEGAVIAPVTPADFPNVKCLQLSNQNLIQLSNLETFTRLESLRVDNNLLRRIGGSLSCLSSLLWLDLSFNRIEVIEGLEALPNLRDLSLSYNRIENSRRRILSLLPSLEYLDFRLLSPSEKAAAAEGLLPDHYQQQVELIRAQQQHEQEQQHQQHHEQEQEQHQQRVERWFELPQELVTNIFGEELPPEVQCLNCLQSHRDNFFQTVGALVAATRKALEQNGSTLQQRMRSFRAASADLEAKAEKHALYELRQAETRRKAVLGQLQELSKEVIAVIAERMEEESQTDDAASNSSRISGESLSLSSLAAMEDRCASLEKSWEEEQQALSHALLEHEHNLAEALATATVAMESEAEAATKLALERVGDLFRQIETHIKAFSSQLATAASHEITTFLSTEAVEEKDPRAQFFMKREDLLGSVSALGEQQQQAVVVLEDLLQQRLQQQQKEWFAAERRRQHVRHRLRIQEFHSVTAANQQQVAAAAARIRAALSNKDLMT</sequence>
<feature type="region of interest" description="Disordered" evidence="4">
    <location>
        <begin position="229"/>
        <end position="253"/>
    </location>
</feature>
<name>A0A6P6RT59_9EIME</name>
<evidence type="ECO:0000313" key="6">
    <source>
        <dbReference type="RefSeq" id="XP_026190305.1"/>
    </source>
</evidence>
<dbReference type="InterPro" id="IPR025875">
    <property type="entry name" value="Leu-rich_rpt_4"/>
</dbReference>
<dbReference type="GO" id="GO:0005737">
    <property type="term" value="C:cytoplasm"/>
    <property type="evidence" value="ECO:0007669"/>
    <property type="project" value="TreeGrafter"/>
</dbReference>
<dbReference type="InterPro" id="IPR001611">
    <property type="entry name" value="Leu-rich_rpt"/>
</dbReference>
<dbReference type="RefSeq" id="XP_026190305.1">
    <property type="nucleotide sequence ID" value="XM_026334520.1"/>
</dbReference>
<keyword evidence="1" id="KW-0433">Leucine-rich repeat</keyword>
<feature type="coiled-coil region" evidence="3">
    <location>
        <begin position="338"/>
        <end position="413"/>
    </location>
</feature>
<dbReference type="PANTHER" id="PTHR15454">
    <property type="entry name" value="NISCHARIN RELATED"/>
    <property type="match status" value="1"/>
</dbReference>
<dbReference type="PANTHER" id="PTHR15454:SF56">
    <property type="entry name" value="PROTEIN PHOSPHATASE 1 REGULATORY SUBUNIT 7-RELATED"/>
    <property type="match status" value="1"/>
</dbReference>
<dbReference type="OrthoDB" id="330610at2759"/>